<keyword evidence="1" id="KW-0812">Transmembrane</keyword>
<evidence type="ECO:0000256" key="1">
    <source>
        <dbReference type="SAM" id="Phobius"/>
    </source>
</evidence>
<feature type="transmembrane region" description="Helical" evidence="1">
    <location>
        <begin position="148"/>
        <end position="168"/>
    </location>
</feature>
<protein>
    <submittedName>
        <fullName evidence="2">Uncharacterized protein</fullName>
    </submittedName>
</protein>
<dbReference type="Proteomes" id="UP000001307">
    <property type="component" value="Unassembled WGS sequence"/>
</dbReference>
<evidence type="ECO:0000313" key="3">
    <source>
        <dbReference type="Proteomes" id="UP000001307"/>
    </source>
</evidence>
<name>E4Y0T8_OIKDI</name>
<evidence type="ECO:0000313" key="2">
    <source>
        <dbReference type="EMBL" id="CBY15496.1"/>
    </source>
</evidence>
<organism evidence="2">
    <name type="scientific">Oikopleura dioica</name>
    <name type="common">Tunicate</name>
    <dbReference type="NCBI Taxonomy" id="34765"/>
    <lineage>
        <taxon>Eukaryota</taxon>
        <taxon>Metazoa</taxon>
        <taxon>Chordata</taxon>
        <taxon>Tunicata</taxon>
        <taxon>Appendicularia</taxon>
        <taxon>Copelata</taxon>
        <taxon>Oikopleuridae</taxon>
        <taxon>Oikopleura</taxon>
    </lineage>
</organism>
<dbReference type="EMBL" id="FN653533">
    <property type="protein sequence ID" value="CBY15496.1"/>
    <property type="molecule type" value="Genomic_DNA"/>
</dbReference>
<sequence length="210" mass="24049">MGSDPCRCSPILQLEQKPTTESVVREKMLIRTGTPDNPADMAGYLPDVPLHKVELIQQISKWIETYQIANGIENNKLQAFSMKEMIEMLGTFTTEEEDEQNIYYHEWLGLDKDIENKYICKFTGWDPEDLVNAQEKANLKARGTVQKIVLTVIFIILLVIIVLALVNINKNTCSGDDCTQKMMKKIFSALKEPILEQLNKPDQPGNYRKR</sequence>
<keyword evidence="3" id="KW-1185">Reference proteome</keyword>
<keyword evidence="1" id="KW-0472">Membrane</keyword>
<keyword evidence="1" id="KW-1133">Transmembrane helix</keyword>
<reference evidence="2" key="1">
    <citation type="journal article" date="2010" name="Science">
        <title>Plasticity of animal genome architecture unmasked by rapid evolution of a pelagic tunicate.</title>
        <authorList>
            <person name="Denoeud F."/>
            <person name="Henriet S."/>
            <person name="Mungpakdee S."/>
            <person name="Aury J.M."/>
            <person name="Da Silva C."/>
            <person name="Brinkmann H."/>
            <person name="Mikhaleva J."/>
            <person name="Olsen L.C."/>
            <person name="Jubin C."/>
            <person name="Canestro C."/>
            <person name="Bouquet J.M."/>
            <person name="Danks G."/>
            <person name="Poulain J."/>
            <person name="Campsteijn C."/>
            <person name="Adamski M."/>
            <person name="Cross I."/>
            <person name="Yadetie F."/>
            <person name="Muffato M."/>
            <person name="Louis A."/>
            <person name="Butcher S."/>
            <person name="Tsagkogeorga G."/>
            <person name="Konrad A."/>
            <person name="Singh S."/>
            <person name="Jensen M.F."/>
            <person name="Cong E.H."/>
            <person name="Eikeseth-Otteraa H."/>
            <person name="Noel B."/>
            <person name="Anthouard V."/>
            <person name="Porcel B.M."/>
            <person name="Kachouri-Lafond R."/>
            <person name="Nishino A."/>
            <person name="Ugolini M."/>
            <person name="Chourrout P."/>
            <person name="Nishida H."/>
            <person name="Aasland R."/>
            <person name="Huzurbazar S."/>
            <person name="Westhof E."/>
            <person name="Delsuc F."/>
            <person name="Lehrach H."/>
            <person name="Reinhardt R."/>
            <person name="Weissenbach J."/>
            <person name="Roy S.W."/>
            <person name="Artiguenave F."/>
            <person name="Postlethwait J.H."/>
            <person name="Manak J.R."/>
            <person name="Thompson E.M."/>
            <person name="Jaillon O."/>
            <person name="Du Pasquier L."/>
            <person name="Boudinot P."/>
            <person name="Liberles D.A."/>
            <person name="Volff J.N."/>
            <person name="Philippe H."/>
            <person name="Lenhard B."/>
            <person name="Roest Crollius H."/>
            <person name="Wincker P."/>
            <person name="Chourrout D."/>
        </authorList>
    </citation>
    <scope>NUCLEOTIDE SEQUENCE [LARGE SCALE GENOMIC DNA]</scope>
</reference>
<dbReference type="AlphaFoldDB" id="E4Y0T8"/>
<dbReference type="InParanoid" id="E4Y0T8"/>
<gene>
    <name evidence="2" type="ORF">GSOID_T00013774001</name>
</gene>
<proteinExistence type="predicted"/>
<accession>E4Y0T8</accession>